<dbReference type="PROSITE" id="PS51158">
    <property type="entry name" value="ALPHA_KINASE"/>
    <property type="match status" value="1"/>
</dbReference>
<feature type="domain" description="Ig-like" evidence="13">
    <location>
        <begin position="559"/>
        <end position="644"/>
    </location>
</feature>
<dbReference type="SMART" id="SM00408">
    <property type="entry name" value="IGc2"/>
    <property type="match status" value="2"/>
</dbReference>
<dbReference type="Gene3D" id="3.20.200.10">
    <property type="entry name" value="MHCK/EF2 kinase"/>
    <property type="match status" value="1"/>
</dbReference>
<evidence type="ECO:0000256" key="4">
    <source>
        <dbReference type="ARBA" id="ARBA00022679"/>
    </source>
</evidence>
<evidence type="ECO:0000256" key="7">
    <source>
        <dbReference type="ARBA" id="ARBA00022991"/>
    </source>
</evidence>
<dbReference type="PROSITE" id="PS51645">
    <property type="entry name" value="PHR_CRY_ALPHA_BETA"/>
    <property type="match status" value="1"/>
</dbReference>
<feature type="compositionally biased region" description="Polar residues" evidence="12">
    <location>
        <begin position="526"/>
        <end position="537"/>
    </location>
</feature>
<dbReference type="PANTHER" id="PTHR47091:SF1">
    <property type="entry name" value="ALPHA-PROTEIN KINASE 3"/>
    <property type="match status" value="1"/>
</dbReference>
<feature type="region of interest" description="Disordered" evidence="12">
    <location>
        <begin position="508"/>
        <end position="537"/>
    </location>
</feature>
<accession>A0A5C6NIB7</accession>
<dbReference type="Pfam" id="PF07679">
    <property type="entry name" value="I-set"/>
    <property type="match status" value="2"/>
</dbReference>
<evidence type="ECO:0000259" key="14">
    <source>
        <dbReference type="PROSITE" id="PS51158"/>
    </source>
</evidence>
<feature type="compositionally biased region" description="Polar residues" evidence="12">
    <location>
        <begin position="1271"/>
        <end position="1282"/>
    </location>
</feature>
<dbReference type="InterPro" id="IPR007110">
    <property type="entry name" value="Ig-like_dom"/>
</dbReference>
<dbReference type="PANTHER" id="PTHR47091">
    <property type="entry name" value="ALPHA-PROTEIN KINASE 2-RELATED"/>
    <property type="match status" value="1"/>
</dbReference>
<evidence type="ECO:0000256" key="10">
    <source>
        <dbReference type="ARBA" id="ARBA00047899"/>
    </source>
</evidence>
<dbReference type="InterPro" id="IPR004166">
    <property type="entry name" value="a-kinase_dom"/>
</dbReference>
<evidence type="ECO:0000256" key="6">
    <source>
        <dbReference type="ARBA" id="ARBA00022777"/>
    </source>
</evidence>
<keyword evidence="17" id="KW-1185">Reference proteome</keyword>
<dbReference type="InterPro" id="IPR011009">
    <property type="entry name" value="Kinase-like_dom_sf"/>
</dbReference>
<name>A0A5C6NIB7_9TELE</name>
<evidence type="ECO:0000313" key="16">
    <source>
        <dbReference type="EMBL" id="TWW67342.1"/>
    </source>
</evidence>
<dbReference type="Pfam" id="PF03441">
    <property type="entry name" value="FAD_binding_7"/>
    <property type="match status" value="1"/>
</dbReference>
<organism evidence="16 17">
    <name type="scientific">Takifugu flavidus</name>
    <name type="common">sansaifugu</name>
    <dbReference type="NCBI Taxonomy" id="433684"/>
    <lineage>
        <taxon>Eukaryota</taxon>
        <taxon>Metazoa</taxon>
        <taxon>Chordata</taxon>
        <taxon>Craniata</taxon>
        <taxon>Vertebrata</taxon>
        <taxon>Euteleostomi</taxon>
        <taxon>Actinopterygii</taxon>
        <taxon>Neopterygii</taxon>
        <taxon>Teleostei</taxon>
        <taxon>Neoteleostei</taxon>
        <taxon>Acanthomorphata</taxon>
        <taxon>Eupercaria</taxon>
        <taxon>Tetraodontiformes</taxon>
        <taxon>Tetradontoidea</taxon>
        <taxon>Tetraodontidae</taxon>
        <taxon>Takifugu</taxon>
    </lineage>
</organism>
<comment type="catalytic activity">
    <reaction evidence="10">
        <text>L-threonyl-[protein] + ATP = O-phospho-L-threonyl-[protein] + ADP + H(+)</text>
        <dbReference type="Rhea" id="RHEA:46608"/>
        <dbReference type="Rhea" id="RHEA-COMP:11060"/>
        <dbReference type="Rhea" id="RHEA-COMP:11605"/>
        <dbReference type="ChEBI" id="CHEBI:15378"/>
        <dbReference type="ChEBI" id="CHEBI:30013"/>
        <dbReference type="ChEBI" id="CHEBI:30616"/>
        <dbReference type="ChEBI" id="CHEBI:61977"/>
        <dbReference type="ChEBI" id="CHEBI:456216"/>
        <dbReference type="EC" id="2.7.11.1"/>
    </reaction>
</comment>
<keyword evidence="4" id="KW-0808">Transferase</keyword>
<dbReference type="SUPFAM" id="SSF52425">
    <property type="entry name" value="Cryptochrome/photolyase, N-terminal domain"/>
    <property type="match status" value="1"/>
</dbReference>
<dbReference type="GO" id="GO:0005524">
    <property type="term" value="F:ATP binding"/>
    <property type="evidence" value="ECO:0007669"/>
    <property type="project" value="InterPro"/>
</dbReference>
<dbReference type="Pfam" id="PF00875">
    <property type="entry name" value="DNA_photolyase"/>
    <property type="match status" value="1"/>
</dbReference>
<feature type="compositionally biased region" description="Basic and acidic residues" evidence="12">
    <location>
        <begin position="817"/>
        <end position="831"/>
    </location>
</feature>
<dbReference type="InterPro" id="IPR006050">
    <property type="entry name" value="DNA_photolyase_N"/>
</dbReference>
<feature type="region of interest" description="Disordered" evidence="12">
    <location>
        <begin position="1191"/>
        <end position="1324"/>
    </location>
</feature>
<dbReference type="SUPFAM" id="SSF48173">
    <property type="entry name" value="Cryptochrome/photolyase FAD-binding domain"/>
    <property type="match status" value="1"/>
</dbReference>
<sequence length="1750" mass="195793">MTHTCIHWFRKGLRLHDNPGLMAALRDCKELYPVFILDPQLHNKSVGVNRCRFLIGALKDLDLSLRQLNTRLFVVRGKPEEVFPKLFCQWKITKLTYEYDTEPLSLSRDKTVTRLAEEHGIDVVCKVSHTLFDINRIIEENNGKTPLTYKSMQAIVKKLGPPKRPLSAPSMEDLKESHEKKYRIPTLEDFGHNLADLPEEQFPGGEQEALRRLEEHMKRTAWVCNFEKPKTSPNSLSPSTTVLSPYVTFGCLSVRTFWWRLSDVYEGKKHSAPPVSLHGQLLWREFFYTASVGISNFNKMVDNPVCTQVDWDINSEYLAAWREARTGFPFIDAIMTQLRQQGWIHHLARHAVACFLTRGDLWISWEEGQKVFEELLLDGDWALNAGNWQWLSASAFFHQFFRVYSPVAFGKKTDKNGDYIKKFLPHLKKFPAEYIFEPWKAPQSVQQAAGCIVGKDYPHPIVQHEVVSKKNIQRMKAAYAKRSANTAKSLSKIQVLLSVEVMGSRRMTRSSFSNGRSSSGEDSNGTSRPNGCSYSSNVRPENRSTLCMMKAQLTEETQPFFEATLKSKAVSENCNVKFSCVVTGHPAPQLVWYKEDVQLDRYCGLPKYEIAHNGHHHSLHIYNCTLEDAAIYQASASNNKGIVSCFGLLEVGEMNEFKIHQRYFAKLKQKAHRYKEEAGKKKLEPLRTISPDHTLRKRYSSMQGFLSVLSSMEDEGREETPQAVENELEETLTSISNVSGTYTYNSAQKIFTANQPKSPFTKKIKISQDEKGQRVSGEQRAKVEGSKCGTMTSEEIMEVDDIFTSLAVVDSRNVTESQKEKEVLTSDEKPSKAVSENGAIGAPEKAHLMGSKAGPGQTAQATEGKGHDHKVTEEPSQMQKFVPDNKIAKLQQIAAALQPSKAQTTDAVPVSKTEDKSETSSAAAPDSRAGLSLCGWAGDQLSYKETGPCQKNLSETCPGLLREVTQARKKMSRNDAPVSLEVPLNHRSVEAQPPQKSPSQRDTPADDIKSLTFSTGSATGKMTSRGCKVLPRTKHIQVDTGRKTVQERGKQVETKVGSMKVETGTTAETNKKMNGLGRETGAALLSDLSRHVSPETDTGLHIPIVKHDEDKSDQDKRVECLQKSSSVDGLMTQNGTSENLSDHSKIDKLHMENNVQMVPPEIEQVTHLQPNEINKQDRLMVEDLQQTHTLASLSPKTSPLLKSHTPSIPAANEQELASGARRKFPKEKTSPDDFSEAPSPVDNQVQIHNPSTESPKFSACPPSLPLSPSLQKRSQQAEQTPSLERHSPVFSRRKIQSEDATQSQKTSDETHIQKTEDKLLKKKKHDPFKAPQVIRKIRSETFADASGHLKLWCQFFNVLTDSTIRWSRDEEDIAQVKRSAGDETQVNLAVVQASHRDSGVYRCTITNEYGTDSTDCLLSAEILTGMSICEDLGVGEEIEMTPMIFSKGVADSGVWGNKFFGRVVMQESHIGDGCLHKVWRAKVIYGLEPVFESGHTCIVKVRNYISYSGKGENCLTDKNLEMITQECKIQNLAREYCKIFSAEARVIDNFGPSLEVLPVYLMYRPANAVPYVTVEADLPGDYQRFSVLDQAGRLDMRTGSDVEQKCCALQHWIFQWTNGNMLLTRLEGIDMKITNVGISVKSTGHQGLSVEGSPKVFEHFVSQHRCNYFCGLLSLRSLKVVDSLLMTGKSKASKSPLLQRKMAADSSPQMGRKASGSPRLSRKTEQDGRKNTYLSSPLPPADAPTVVKTE</sequence>
<dbReference type="InterPro" id="IPR013098">
    <property type="entry name" value="Ig_I-set"/>
</dbReference>
<dbReference type="SUPFAM" id="SSF48726">
    <property type="entry name" value="Immunoglobulin"/>
    <property type="match status" value="2"/>
</dbReference>
<dbReference type="InterPro" id="IPR013783">
    <property type="entry name" value="Ig-like_fold"/>
</dbReference>
<evidence type="ECO:0000259" key="15">
    <source>
        <dbReference type="PROSITE" id="PS51645"/>
    </source>
</evidence>
<evidence type="ECO:0000256" key="12">
    <source>
        <dbReference type="SAM" id="MobiDB-lite"/>
    </source>
</evidence>
<feature type="region of interest" description="Disordered" evidence="12">
    <location>
        <begin position="765"/>
        <end position="787"/>
    </location>
</feature>
<comment type="catalytic activity">
    <reaction evidence="11">
        <text>L-seryl-[protein] + ATP = O-phospho-L-seryl-[protein] + ADP + H(+)</text>
        <dbReference type="Rhea" id="RHEA:17989"/>
        <dbReference type="Rhea" id="RHEA-COMP:9863"/>
        <dbReference type="Rhea" id="RHEA-COMP:11604"/>
        <dbReference type="ChEBI" id="CHEBI:15378"/>
        <dbReference type="ChEBI" id="CHEBI:29999"/>
        <dbReference type="ChEBI" id="CHEBI:30616"/>
        <dbReference type="ChEBI" id="CHEBI:83421"/>
        <dbReference type="ChEBI" id="CHEBI:456216"/>
        <dbReference type="EC" id="2.7.11.1"/>
    </reaction>
</comment>
<feature type="compositionally biased region" description="Low complexity" evidence="12">
    <location>
        <begin position="509"/>
        <end position="525"/>
    </location>
</feature>
<reference evidence="16 17" key="1">
    <citation type="submission" date="2019-04" db="EMBL/GenBank/DDBJ databases">
        <title>Chromosome genome assembly for Takifugu flavidus.</title>
        <authorList>
            <person name="Xiao S."/>
        </authorList>
    </citation>
    <scope>NUCLEOTIDE SEQUENCE [LARGE SCALE GENOMIC DNA]</scope>
    <source>
        <strain evidence="16">HTHZ2018</strain>
        <tissue evidence="16">Muscle</tissue>
    </source>
</reference>
<dbReference type="Proteomes" id="UP000324091">
    <property type="component" value="Chromosome 2"/>
</dbReference>
<keyword evidence="3" id="KW-0723">Serine/threonine-protein kinase</keyword>
<dbReference type="EMBL" id="RHFK02000012">
    <property type="protein sequence ID" value="TWW67342.1"/>
    <property type="molecule type" value="Genomic_DNA"/>
</dbReference>
<comment type="caution">
    <text evidence="16">The sequence shown here is derived from an EMBL/GenBank/DDBJ whole genome shotgun (WGS) entry which is preliminary data.</text>
</comment>
<feature type="region of interest" description="Disordered" evidence="12">
    <location>
        <begin position="968"/>
        <end position="1007"/>
    </location>
</feature>
<comment type="similarity">
    <text evidence="1">Belongs to the protein kinase superfamily. Alpha-type protein kinase family. ALPK subfamily.</text>
</comment>
<dbReference type="GO" id="GO:0005634">
    <property type="term" value="C:nucleus"/>
    <property type="evidence" value="ECO:0007669"/>
    <property type="project" value="TreeGrafter"/>
</dbReference>
<dbReference type="SMART" id="SM00811">
    <property type="entry name" value="Alpha_kinase"/>
    <property type="match status" value="1"/>
</dbReference>
<evidence type="ECO:0000256" key="3">
    <source>
        <dbReference type="ARBA" id="ARBA00022527"/>
    </source>
</evidence>
<dbReference type="InterPro" id="IPR036155">
    <property type="entry name" value="Crypto/Photolyase_N_sf"/>
</dbReference>
<feature type="compositionally biased region" description="Basic and acidic residues" evidence="12">
    <location>
        <begin position="1306"/>
        <end position="1319"/>
    </location>
</feature>
<proteinExistence type="inferred from homology"/>
<feature type="region of interest" description="Disordered" evidence="12">
    <location>
        <begin position="898"/>
        <end position="931"/>
    </location>
</feature>
<feature type="compositionally biased region" description="Polar residues" evidence="12">
    <location>
        <begin position="1241"/>
        <end position="1255"/>
    </location>
</feature>
<dbReference type="InterPro" id="IPR014729">
    <property type="entry name" value="Rossmann-like_a/b/a_fold"/>
</dbReference>
<evidence type="ECO:0000256" key="9">
    <source>
        <dbReference type="ARBA" id="ARBA00023319"/>
    </source>
</evidence>
<feature type="compositionally biased region" description="Low complexity" evidence="12">
    <location>
        <begin position="1191"/>
        <end position="1203"/>
    </location>
</feature>
<dbReference type="Gene3D" id="1.10.579.10">
    <property type="entry name" value="DNA Cyclobutane Dipyrimidine Photolyase, subunit A, domain 3"/>
    <property type="match status" value="1"/>
</dbReference>
<dbReference type="GO" id="GO:0004674">
    <property type="term" value="F:protein serine/threonine kinase activity"/>
    <property type="evidence" value="ECO:0007669"/>
    <property type="project" value="UniProtKB-KW"/>
</dbReference>
<dbReference type="InterPro" id="IPR036179">
    <property type="entry name" value="Ig-like_dom_sf"/>
</dbReference>
<feature type="domain" description="Ig-like" evidence="13">
    <location>
        <begin position="1331"/>
        <end position="1419"/>
    </location>
</feature>
<dbReference type="Gene3D" id="2.60.40.10">
    <property type="entry name" value="Immunoglobulins"/>
    <property type="match status" value="2"/>
</dbReference>
<protein>
    <recommendedName>
        <fullName evidence="2">non-specific serine/threonine protein kinase</fullName>
        <ecNumber evidence="2">2.7.11.1</ecNumber>
    </recommendedName>
</protein>
<evidence type="ECO:0000313" key="17">
    <source>
        <dbReference type="Proteomes" id="UP000324091"/>
    </source>
</evidence>
<dbReference type="InterPro" id="IPR003599">
    <property type="entry name" value="Ig_sub"/>
</dbReference>
<keyword evidence="7" id="KW-0157">Chromophore</keyword>
<dbReference type="Pfam" id="PF02816">
    <property type="entry name" value="Alpha_kinase"/>
    <property type="match status" value="1"/>
</dbReference>
<dbReference type="EC" id="2.7.11.1" evidence="2"/>
<dbReference type="InterPro" id="IPR036134">
    <property type="entry name" value="Crypto/Photolyase_FAD-like_sf"/>
</dbReference>
<feature type="region of interest" description="Disordered" evidence="12">
    <location>
        <begin position="1695"/>
        <end position="1750"/>
    </location>
</feature>
<dbReference type="CDD" id="cd16973">
    <property type="entry name" value="Alpha_kinase_ALPK3"/>
    <property type="match status" value="1"/>
</dbReference>
<keyword evidence="6" id="KW-0418">Kinase</keyword>
<dbReference type="Gene3D" id="3.40.50.620">
    <property type="entry name" value="HUPs"/>
    <property type="match status" value="1"/>
</dbReference>
<evidence type="ECO:0000256" key="1">
    <source>
        <dbReference type="ARBA" id="ARBA00008651"/>
    </source>
</evidence>
<evidence type="ECO:0000256" key="11">
    <source>
        <dbReference type="ARBA" id="ARBA00048679"/>
    </source>
</evidence>
<feature type="domain" description="Alpha-type protein kinase" evidence="14">
    <location>
        <begin position="1447"/>
        <end position="1678"/>
    </location>
</feature>
<evidence type="ECO:0000256" key="2">
    <source>
        <dbReference type="ARBA" id="ARBA00012513"/>
    </source>
</evidence>
<dbReference type="FunFam" id="2.60.40.10:FF:000069">
    <property type="entry name" value="Alpha-protein kinase 3"/>
    <property type="match status" value="1"/>
</dbReference>
<evidence type="ECO:0000259" key="13">
    <source>
        <dbReference type="PROSITE" id="PS50835"/>
    </source>
</evidence>
<dbReference type="FunFam" id="1.10.579.10:FF:000001">
    <property type="entry name" value="Cryptochrome 1"/>
    <property type="match status" value="1"/>
</dbReference>
<evidence type="ECO:0000256" key="5">
    <source>
        <dbReference type="ARBA" id="ARBA00022737"/>
    </source>
</evidence>
<gene>
    <name evidence="16" type="ORF">D4764_02G0003830</name>
</gene>
<dbReference type="Gene3D" id="1.25.40.80">
    <property type="match status" value="1"/>
</dbReference>
<keyword evidence="8" id="KW-1015">Disulfide bond</keyword>
<feature type="region of interest" description="Disordered" evidence="12">
    <location>
        <begin position="1041"/>
        <end position="1060"/>
    </location>
</feature>
<dbReference type="InterPro" id="IPR003598">
    <property type="entry name" value="Ig_sub2"/>
</dbReference>
<keyword evidence="5" id="KW-0677">Repeat</keyword>
<dbReference type="InterPro" id="IPR005101">
    <property type="entry name" value="Cryptochr/Photolyase_FAD-bd"/>
</dbReference>
<feature type="compositionally biased region" description="Basic and acidic residues" evidence="12">
    <location>
        <begin position="1041"/>
        <end position="1053"/>
    </location>
</feature>
<keyword evidence="9" id="KW-0393">Immunoglobulin domain</keyword>
<evidence type="ECO:0000256" key="8">
    <source>
        <dbReference type="ARBA" id="ARBA00023157"/>
    </source>
</evidence>
<dbReference type="SMART" id="SM00409">
    <property type="entry name" value="IG"/>
    <property type="match status" value="2"/>
</dbReference>
<dbReference type="SUPFAM" id="SSF56112">
    <property type="entry name" value="Protein kinase-like (PK-like)"/>
    <property type="match status" value="1"/>
</dbReference>
<feature type="domain" description="Photolyase/cryptochrome alpha/beta" evidence="15">
    <location>
        <begin position="3"/>
        <end position="131"/>
    </location>
</feature>
<feature type="compositionally biased region" description="Basic and acidic residues" evidence="12">
    <location>
        <begin position="766"/>
        <end position="785"/>
    </location>
</feature>
<dbReference type="PROSITE" id="PS50835">
    <property type="entry name" value="IG_LIKE"/>
    <property type="match status" value="2"/>
</dbReference>
<feature type="compositionally biased region" description="Basic and acidic residues" evidence="12">
    <location>
        <begin position="864"/>
        <end position="873"/>
    </location>
</feature>
<dbReference type="GO" id="GO:0055013">
    <property type="term" value="P:cardiac muscle cell development"/>
    <property type="evidence" value="ECO:0007669"/>
    <property type="project" value="TreeGrafter"/>
</dbReference>
<feature type="region of interest" description="Disordered" evidence="12">
    <location>
        <begin position="813"/>
        <end position="880"/>
    </location>
</feature>